<keyword evidence="2" id="KW-1185">Reference proteome</keyword>
<organism evidence="1 2">
    <name type="scientific">Candidatus Epulonipiscium fishelsonii</name>
    <dbReference type="NCBI Taxonomy" id="77094"/>
    <lineage>
        <taxon>Bacteria</taxon>
        <taxon>Bacillati</taxon>
        <taxon>Bacillota</taxon>
        <taxon>Clostridia</taxon>
        <taxon>Lachnospirales</taxon>
        <taxon>Lachnospiraceae</taxon>
        <taxon>Candidatus Epulonipiscium</taxon>
    </lineage>
</organism>
<evidence type="ECO:0000313" key="1">
    <source>
        <dbReference type="EMBL" id="ONI44319.1"/>
    </source>
</evidence>
<dbReference type="Proteomes" id="UP000188637">
    <property type="component" value="Unassembled WGS sequence"/>
</dbReference>
<dbReference type="EMBL" id="LJHD01000112">
    <property type="protein sequence ID" value="ONI44319.1"/>
    <property type="molecule type" value="Genomic_DNA"/>
</dbReference>
<reference evidence="1" key="1">
    <citation type="submission" date="2016-08" db="EMBL/GenBank/DDBJ databases">
        <authorList>
            <person name="Ngugi D.K."/>
            <person name="Miyake S."/>
            <person name="Stingl U."/>
        </authorList>
    </citation>
    <scope>NUCLEOTIDE SEQUENCE</scope>
    <source>
        <strain evidence="1">SCG-D08WGA-EpuloA1</strain>
    </source>
</reference>
<protein>
    <submittedName>
        <fullName evidence="1">Uncharacterized protein</fullName>
    </submittedName>
</protein>
<sequence>MKHKTLSQQIKQLFSIVTISLLLFSTIFNLITGLKQEFSIARTIIFNNAEIGTGYLSGWVKDNNRFVKTLATSLGQTANLYDIQNFKNYIHAQNENKEDAHAVYFSNGKEIVHSKGWTPSNDFILSEREWYKGAINSDEAYITDPYKDADSGETIITFSHKVLDTKGQIVGVVGTDVTMTILAQLVEGLSYKDGIYVFIINENNEILLHPNKDFNATETSITPLLDIAPEYELMLDLQENEMIEINDVFEEDAYGLYQNVESNPWKIISQYQTKFLTEIFFRECFISLMIVVVSIIIISMSIKLIISKYIAPINLVIETLDKIKDGNLTADTSHIATPSAETYNLVSSLNILSSTMSSYISEISSILGSFSEGNFTATPTQNYVGDFEEIKFSIINITDMLKNLIKTTKHSTIEVNCAATEISKAAEELSTLTIDQSELISIFKQDTISVTQDVMNIIEDIDKSHSITDYMATTAVDSKNTGVELVEAMKLISNSIKEMINVINSIEAIAGQTNLLALNAAIEAARAGDAGRGFAIVATEIRDLSIKATEILNDIYKMIDDNLASLGEGEKMVEITSKVLDSIVHTSEETRLNSKYLLENAINQKDALNKIIKRATQLEDELAKNTTISQENVAVSEELTAQSEMLKSQLEKFII</sequence>
<proteinExistence type="predicted"/>
<evidence type="ECO:0000313" key="2">
    <source>
        <dbReference type="Proteomes" id="UP000188637"/>
    </source>
</evidence>
<comment type="caution">
    <text evidence="1">The sequence shown here is derived from an EMBL/GenBank/DDBJ whole genome shotgun (WGS) entry which is preliminary data.</text>
</comment>
<gene>
    <name evidence="1" type="ORF">AN640_00155</name>
</gene>
<name>A0ACC8XHN4_9FIRM</name>
<accession>A0ACC8XHN4</accession>